<reference evidence="1" key="1">
    <citation type="submission" date="2020-02" db="EMBL/GenBank/DDBJ databases">
        <authorList>
            <person name="Meier V. D."/>
        </authorList>
    </citation>
    <scope>NUCLEOTIDE SEQUENCE</scope>
    <source>
        <strain evidence="1">AVDCRST_MAG22</strain>
    </source>
</reference>
<dbReference type="AlphaFoldDB" id="A0A6J4Q9C5"/>
<organism evidence="1">
    <name type="scientific">uncultured Rubrobacteraceae bacterium</name>
    <dbReference type="NCBI Taxonomy" id="349277"/>
    <lineage>
        <taxon>Bacteria</taxon>
        <taxon>Bacillati</taxon>
        <taxon>Actinomycetota</taxon>
        <taxon>Rubrobacteria</taxon>
        <taxon>Rubrobacterales</taxon>
        <taxon>Rubrobacteraceae</taxon>
        <taxon>environmental samples</taxon>
    </lineage>
</organism>
<accession>A0A6J4Q9C5</accession>
<evidence type="ECO:0000313" key="1">
    <source>
        <dbReference type="EMBL" id="CAA9438456.1"/>
    </source>
</evidence>
<dbReference type="EMBL" id="CADCUV010000186">
    <property type="protein sequence ID" value="CAA9438456.1"/>
    <property type="molecule type" value="Genomic_DNA"/>
</dbReference>
<sequence>MADQVHMRELEESTPAEDVLEEELIAFAAFVLTHAARCDVVEVRVGERCIIEWCPSCRSLRTFVSPGG</sequence>
<name>A0A6J4Q9C5_9ACTN</name>
<proteinExistence type="predicted"/>
<gene>
    <name evidence="1" type="ORF">AVDCRST_MAG22-3868</name>
</gene>
<protein>
    <submittedName>
        <fullName evidence="1">Uncharacterized protein</fullName>
    </submittedName>
</protein>